<evidence type="ECO:0000256" key="1">
    <source>
        <dbReference type="SAM" id="MobiDB-lite"/>
    </source>
</evidence>
<keyword evidence="2" id="KW-1133">Transmembrane helix</keyword>
<organism evidence="4">
    <name type="scientific">Dichomitus squalens</name>
    <dbReference type="NCBI Taxonomy" id="114155"/>
    <lineage>
        <taxon>Eukaryota</taxon>
        <taxon>Fungi</taxon>
        <taxon>Dikarya</taxon>
        <taxon>Basidiomycota</taxon>
        <taxon>Agaricomycotina</taxon>
        <taxon>Agaricomycetes</taxon>
        <taxon>Polyporales</taxon>
        <taxon>Polyporaceae</taxon>
        <taxon>Dichomitus</taxon>
    </lineage>
</organism>
<dbReference type="Proteomes" id="UP000292957">
    <property type="component" value="Unassembled WGS sequence"/>
</dbReference>
<keyword evidence="2" id="KW-0812">Transmembrane</keyword>
<evidence type="ECO:0000313" key="4">
    <source>
        <dbReference type="EMBL" id="TBU23710.1"/>
    </source>
</evidence>
<proteinExistence type="predicted"/>
<feature type="transmembrane region" description="Helical" evidence="2">
    <location>
        <begin position="298"/>
        <end position="320"/>
    </location>
</feature>
<reference evidence="4" key="1">
    <citation type="submission" date="2019-01" db="EMBL/GenBank/DDBJ databases">
        <title>Draft genome sequences of three monokaryotic isolates of the white-rot basidiomycete fungus Dichomitus squalens.</title>
        <authorList>
            <consortium name="DOE Joint Genome Institute"/>
            <person name="Lopez S.C."/>
            <person name="Andreopoulos B."/>
            <person name="Pangilinan J."/>
            <person name="Lipzen A."/>
            <person name="Riley R."/>
            <person name="Ahrendt S."/>
            <person name="Ng V."/>
            <person name="Barry K."/>
            <person name="Daum C."/>
            <person name="Grigoriev I.V."/>
            <person name="Hilden K.S."/>
            <person name="Makela M.R."/>
            <person name="de Vries R.P."/>
        </authorList>
    </citation>
    <scope>NUCLEOTIDE SEQUENCE [LARGE SCALE GENOMIC DNA]</scope>
    <source>
        <strain evidence="4">OM18370.1</strain>
    </source>
</reference>
<dbReference type="AlphaFoldDB" id="A0A4Q9M996"/>
<sequence length="835" mass="92606">MADSVARAAADRSSLDFESFHISSNPVSRRASPIPLTSVSSSSIASEKDLDTGRSDLAESGYDSRSDVAEPSHLSHIGTFAPFDSAHNIRIIQAPVAQATVILQPSSSGSRSFQSEQHTRRATHADGKVGDGPDVASNILPPSFGPGPNDAWGSCVKALRDYDEHMVRGWKEDIDSLLVFSGLFSAVLTAFNIESYKLLQQDPTETSAALLARISAQLAGNSANGPSSPSTSPPTFHVSSRAVRINILWFSSLVLSLVSASIGILTKQWLREYISNTASSHRENARIRQLRHDGFIRWHIPLTIALLPILLQIAMALFFAGLLDLLWSLHPAVAGVVTVLVTISLSFLVFTTLLPTLRGDCPYKSPQAMGVFLTAQAFMRLLSYLARRLYSFLGWDRRQWPIYVETSLFRHRSRIVSGWLRSLVHRKYFGSWREREKAIAREVEAKLDHRILAGADAMFMDDVFLERVVRACISDTEEPAAVDCLHEIIYHRADGMMDGIPHWRHAEDVDGGVALLLHLVADVLPRIDKGEVASIEKTLLIADRLCRAIPFEDFKHRSETIYLYQRLFESLSVFLVHEESIKRASFDLMRSLWGKMEAPVASSVIQSLIKFARLAKQADEVNTFHLACEMALSLSTRPDLPLIVFNKIRDDLQGILEDLEGYLTASDHGTNALGSGQSGYILLALEELAALDPDLISINLVRILDYVRLDGPPKTGLVSDTESLPSHWKRRLASARAVRKLRESRPRWQRPGPQRRNAIHVQGAQDLEALNLRLPKTPEKYKETQTQQQHSASTSPIVEHLSPSSVLHSSPSHRHAALPSRPSTVPEGSEPEHSA</sequence>
<feature type="compositionally biased region" description="Basic and acidic residues" evidence="1">
    <location>
        <begin position="117"/>
        <end position="131"/>
    </location>
</feature>
<protein>
    <recommendedName>
        <fullName evidence="3">DUF6535 domain-containing protein</fullName>
    </recommendedName>
</protein>
<feature type="compositionally biased region" description="Low complexity" evidence="1">
    <location>
        <begin position="784"/>
        <end position="810"/>
    </location>
</feature>
<feature type="domain" description="DUF6535" evidence="3">
    <location>
        <begin position="152"/>
        <end position="328"/>
    </location>
</feature>
<feature type="region of interest" description="Disordered" evidence="1">
    <location>
        <begin position="25"/>
        <end position="69"/>
    </location>
</feature>
<name>A0A4Q9M996_9APHY</name>
<feature type="compositionally biased region" description="Low complexity" evidence="1">
    <location>
        <begin position="31"/>
        <end position="45"/>
    </location>
</feature>
<gene>
    <name evidence="4" type="ORF">BD311DRAFT_767977</name>
</gene>
<feature type="transmembrane region" description="Helical" evidence="2">
    <location>
        <begin position="332"/>
        <end position="356"/>
    </location>
</feature>
<dbReference type="OrthoDB" id="3235960at2759"/>
<feature type="region of interest" description="Disordered" evidence="1">
    <location>
        <begin position="107"/>
        <end position="145"/>
    </location>
</feature>
<feature type="compositionally biased region" description="Basic and acidic residues" evidence="1">
    <location>
        <begin position="46"/>
        <end position="69"/>
    </location>
</feature>
<evidence type="ECO:0000256" key="2">
    <source>
        <dbReference type="SAM" id="Phobius"/>
    </source>
</evidence>
<evidence type="ECO:0000259" key="3">
    <source>
        <dbReference type="Pfam" id="PF20153"/>
    </source>
</evidence>
<feature type="region of interest" description="Disordered" evidence="1">
    <location>
        <begin position="780"/>
        <end position="835"/>
    </location>
</feature>
<feature type="transmembrane region" description="Helical" evidence="2">
    <location>
        <begin position="174"/>
        <end position="193"/>
    </location>
</feature>
<dbReference type="InterPro" id="IPR045338">
    <property type="entry name" value="DUF6535"/>
</dbReference>
<feature type="transmembrane region" description="Helical" evidence="2">
    <location>
        <begin position="368"/>
        <end position="386"/>
    </location>
</feature>
<accession>A0A4Q9M996</accession>
<feature type="region of interest" description="Disordered" evidence="1">
    <location>
        <begin position="740"/>
        <end position="764"/>
    </location>
</feature>
<keyword evidence="2" id="KW-0472">Membrane</keyword>
<dbReference type="EMBL" id="ML143497">
    <property type="protein sequence ID" value="TBU23710.1"/>
    <property type="molecule type" value="Genomic_DNA"/>
</dbReference>
<dbReference type="Pfam" id="PF20153">
    <property type="entry name" value="DUF6535"/>
    <property type="match status" value="1"/>
</dbReference>
<feature type="transmembrane region" description="Helical" evidence="2">
    <location>
        <begin position="247"/>
        <end position="265"/>
    </location>
</feature>